<dbReference type="Proteomes" id="UP000494109">
    <property type="component" value="Unassembled WGS sequence"/>
</dbReference>
<accession>A0A6P2ZFE3</accession>
<reference evidence="1 2" key="1">
    <citation type="submission" date="2019-09" db="EMBL/GenBank/DDBJ databases">
        <authorList>
            <person name="Depoorter E."/>
        </authorList>
    </citation>
    <scope>NUCLEOTIDE SEQUENCE [LARGE SCALE GENOMIC DNA]</scope>
    <source>
        <strain evidence="1">R-71033</strain>
    </source>
</reference>
<evidence type="ECO:0000313" key="2">
    <source>
        <dbReference type="Proteomes" id="UP000494109"/>
    </source>
</evidence>
<sequence>MPLAIEVAAKLPELPSEIAPVPVAVDELPTAIEPLVPVATAELPSATELLVAVLVLPSATEPVPLAELLLPMATAPSPLTVCERPIATAPPVAEPLLAVVPDEPIATFWPVAPEMTPSPCAMPYAPLTVAPRPSAIPDVAVDATDDCPPIAMPSEAADCAPFVALLPIAIEPAPDASVEFACESGVVPLPPAPPIATEFSALAVEPKPSAVAPAPLAVVSRPAATPHKPADDCIPVATAPLPVACANEPYTVTPVQPLPLELHPATTEYVPEPSPAWFCVPPGFTRPTAPLLPVKQVCCVLSVLASASPGRLIASAATAATTTADLFGLPRAESCSDAATQAPSASFQIERYVRFMSCYLQMCTPHTGLFC</sequence>
<evidence type="ECO:0000313" key="1">
    <source>
        <dbReference type="EMBL" id="VWD33393.1"/>
    </source>
</evidence>
<dbReference type="GO" id="GO:0000428">
    <property type="term" value="C:DNA-directed RNA polymerase complex"/>
    <property type="evidence" value="ECO:0007669"/>
    <property type="project" value="UniProtKB-KW"/>
</dbReference>
<protein>
    <submittedName>
        <fullName evidence="1">DNA-directed RNA polymerase II</fullName>
    </submittedName>
</protein>
<dbReference type="AlphaFoldDB" id="A0A6P2ZFE3"/>
<gene>
    <name evidence="1" type="ORF">BCO71033_04058</name>
</gene>
<dbReference type="EMBL" id="CABVQS010000017">
    <property type="protein sequence ID" value="VWD33393.1"/>
    <property type="molecule type" value="Genomic_DNA"/>
</dbReference>
<name>A0A6P2ZFE3_9BURK</name>
<proteinExistence type="predicted"/>
<organism evidence="1 2">
    <name type="scientific">Burkholderia contaminans</name>
    <dbReference type="NCBI Taxonomy" id="488447"/>
    <lineage>
        <taxon>Bacteria</taxon>
        <taxon>Pseudomonadati</taxon>
        <taxon>Pseudomonadota</taxon>
        <taxon>Betaproteobacteria</taxon>
        <taxon>Burkholderiales</taxon>
        <taxon>Burkholderiaceae</taxon>
        <taxon>Burkholderia</taxon>
        <taxon>Burkholderia cepacia complex</taxon>
    </lineage>
</organism>
<keyword evidence="1" id="KW-0804">Transcription</keyword>
<keyword evidence="1" id="KW-0240">DNA-directed RNA polymerase</keyword>